<dbReference type="AlphaFoldDB" id="A0AAP8MHL4"/>
<dbReference type="Proteomes" id="UP000235162">
    <property type="component" value="Unassembled WGS sequence"/>
</dbReference>
<dbReference type="InterPro" id="IPR020613">
    <property type="entry name" value="Thiolase_CS"/>
</dbReference>
<evidence type="ECO:0000256" key="2">
    <source>
        <dbReference type="ARBA" id="ARBA00022679"/>
    </source>
</evidence>
<proteinExistence type="inferred from homology"/>
<evidence type="ECO:0000259" key="6">
    <source>
        <dbReference type="Pfam" id="PF00108"/>
    </source>
</evidence>
<keyword evidence="3 5" id="KW-0012">Acyltransferase</keyword>
<comment type="caution">
    <text evidence="8">The sequence shown here is derived from an EMBL/GenBank/DDBJ whole genome shotgun (WGS) entry which is preliminary data.</text>
</comment>
<reference evidence="8 9" key="1">
    <citation type="submission" date="2018-01" db="EMBL/GenBank/DDBJ databases">
        <title>The draft genome sequence of Halioglobus japonicus S1-36.</title>
        <authorList>
            <person name="Du Z.-J."/>
            <person name="Shi M.-J."/>
        </authorList>
    </citation>
    <scope>NUCLEOTIDE SEQUENCE [LARGE SCALE GENOMIC DNA]</scope>
    <source>
        <strain evidence="8 9">S1-36</strain>
    </source>
</reference>
<dbReference type="RefSeq" id="WP_084200159.1">
    <property type="nucleotide sequence ID" value="NZ_BMYL01000001.1"/>
</dbReference>
<dbReference type="PIRSF" id="PIRSF000429">
    <property type="entry name" value="Ac-CoA_Ac_transf"/>
    <property type="match status" value="1"/>
</dbReference>
<dbReference type="NCBIfam" id="NF005889">
    <property type="entry name" value="PRK07850.1"/>
    <property type="match status" value="1"/>
</dbReference>
<organism evidence="8 9">
    <name type="scientific">Halioglobus japonicus</name>
    <dbReference type="NCBI Taxonomy" id="930805"/>
    <lineage>
        <taxon>Bacteria</taxon>
        <taxon>Pseudomonadati</taxon>
        <taxon>Pseudomonadota</taxon>
        <taxon>Gammaproteobacteria</taxon>
        <taxon>Cellvibrionales</taxon>
        <taxon>Halieaceae</taxon>
        <taxon>Halioglobus</taxon>
    </lineage>
</organism>
<sequence>MREAVIVEAVRTPIGRGKPVVGDLSGFHAVELLGLSLAEIMKRSGLEYSDVDYLAGGCVTQAGEQSSNITRNAWLNLGKDYAAGGTTLDNQCGSAQTANHMISSMIGSGTIDIGIACGVESMSRVGLGMNVMNGPGYFVPENWPWDSTPDQFSSAQRIADNRGITREMADQLGYNSQLRAKRAWDEGRFDRETFAVEAPIMGEDGQLTGATKTVIKDQGLRDTTLEGLGQLRQVMDGNIHTAGNSSQISDGSAAVLWMTAEEAKARGLKPRARIISDCVVGTDPYYLLDGPVDATARLLKRSGMTMDDIDLVEINEAFAAVVLSWASVYNADLDKVNVNGGAIALGHPVGSTGARLITTALHELERADKTTALISMCCGSSVGTGTIIERI</sequence>
<evidence type="ECO:0000256" key="3">
    <source>
        <dbReference type="ARBA" id="ARBA00023315"/>
    </source>
</evidence>
<dbReference type="PANTHER" id="PTHR43365">
    <property type="entry name" value="BLR7806 PROTEIN"/>
    <property type="match status" value="1"/>
</dbReference>
<dbReference type="Gene3D" id="3.40.47.10">
    <property type="match status" value="2"/>
</dbReference>
<keyword evidence="2 5" id="KW-0808">Transferase</keyword>
<dbReference type="KEGG" id="hja:BST95_13695"/>
<dbReference type="GO" id="GO:0003988">
    <property type="term" value="F:acetyl-CoA C-acyltransferase activity"/>
    <property type="evidence" value="ECO:0007669"/>
    <property type="project" value="UniProtKB-ARBA"/>
</dbReference>
<evidence type="ECO:0000313" key="8">
    <source>
        <dbReference type="EMBL" id="PLW87834.1"/>
    </source>
</evidence>
<protein>
    <submittedName>
        <fullName evidence="8">Acetyl-CoA C-acyltransferase</fullName>
    </submittedName>
</protein>
<dbReference type="InterPro" id="IPR020617">
    <property type="entry name" value="Thiolase_C"/>
</dbReference>
<dbReference type="PROSITE" id="PS00737">
    <property type="entry name" value="THIOLASE_2"/>
    <property type="match status" value="1"/>
</dbReference>
<comment type="similarity">
    <text evidence="1 5">Belongs to the thiolase-like superfamily. Thiolase family.</text>
</comment>
<dbReference type="NCBIfam" id="TIGR01930">
    <property type="entry name" value="AcCoA-C-Actrans"/>
    <property type="match status" value="1"/>
</dbReference>
<evidence type="ECO:0000313" key="9">
    <source>
        <dbReference type="Proteomes" id="UP000235162"/>
    </source>
</evidence>
<evidence type="ECO:0000256" key="1">
    <source>
        <dbReference type="ARBA" id="ARBA00010982"/>
    </source>
</evidence>
<dbReference type="SUPFAM" id="SSF53901">
    <property type="entry name" value="Thiolase-like"/>
    <property type="match status" value="2"/>
</dbReference>
<evidence type="ECO:0000259" key="7">
    <source>
        <dbReference type="Pfam" id="PF02803"/>
    </source>
</evidence>
<gene>
    <name evidence="8" type="ORF">C0029_04485</name>
</gene>
<accession>A0AAP8MHL4</accession>
<dbReference type="Pfam" id="PF00108">
    <property type="entry name" value="Thiolase_N"/>
    <property type="match status" value="1"/>
</dbReference>
<evidence type="ECO:0000256" key="4">
    <source>
        <dbReference type="PIRSR" id="PIRSR000429-1"/>
    </source>
</evidence>
<feature type="domain" description="Thiolase N-terminal" evidence="6">
    <location>
        <begin position="5"/>
        <end position="260"/>
    </location>
</feature>
<name>A0AAP8MHL4_9GAMM</name>
<feature type="active site" description="Proton acceptor" evidence="4">
    <location>
        <position position="377"/>
    </location>
</feature>
<dbReference type="InterPro" id="IPR020616">
    <property type="entry name" value="Thiolase_N"/>
</dbReference>
<dbReference type="PANTHER" id="PTHR43365:SF1">
    <property type="entry name" value="ACETYL-COA C-ACYLTRANSFERASE"/>
    <property type="match status" value="1"/>
</dbReference>
<dbReference type="InterPro" id="IPR002155">
    <property type="entry name" value="Thiolase"/>
</dbReference>
<feature type="domain" description="Thiolase C-terminal" evidence="7">
    <location>
        <begin position="268"/>
        <end position="390"/>
    </location>
</feature>
<dbReference type="Pfam" id="PF02803">
    <property type="entry name" value="Thiolase_C"/>
    <property type="match status" value="1"/>
</dbReference>
<keyword evidence="9" id="KW-1185">Reference proteome</keyword>
<feature type="active site" description="Proton acceptor" evidence="4">
    <location>
        <position position="347"/>
    </location>
</feature>
<evidence type="ECO:0000256" key="5">
    <source>
        <dbReference type="RuleBase" id="RU003557"/>
    </source>
</evidence>
<dbReference type="CDD" id="cd00751">
    <property type="entry name" value="thiolase"/>
    <property type="match status" value="1"/>
</dbReference>
<dbReference type="InterPro" id="IPR016039">
    <property type="entry name" value="Thiolase-like"/>
</dbReference>
<dbReference type="EMBL" id="PKUR01000001">
    <property type="protein sequence ID" value="PLW87834.1"/>
    <property type="molecule type" value="Genomic_DNA"/>
</dbReference>
<feature type="active site" description="Acyl-thioester intermediate" evidence="4">
    <location>
        <position position="92"/>
    </location>
</feature>